<feature type="compositionally biased region" description="Low complexity" evidence="1">
    <location>
        <begin position="177"/>
        <end position="193"/>
    </location>
</feature>
<dbReference type="EMBL" id="GBHO01032484">
    <property type="protein sequence ID" value="JAG11120.1"/>
    <property type="molecule type" value="Transcribed_RNA"/>
</dbReference>
<feature type="non-terminal residue" evidence="2">
    <location>
        <position position="193"/>
    </location>
</feature>
<reference evidence="2" key="1">
    <citation type="journal article" date="2014" name="PLoS ONE">
        <title>Transcriptome-Based Identification of ABC Transporters in the Western Tarnished Plant Bug Lygus hesperus.</title>
        <authorList>
            <person name="Hull J.J."/>
            <person name="Chaney K."/>
            <person name="Geib S.M."/>
            <person name="Fabrick J.A."/>
            <person name="Brent C.S."/>
            <person name="Walsh D."/>
            <person name="Lavine L.C."/>
        </authorList>
    </citation>
    <scope>NUCLEOTIDE SEQUENCE</scope>
</reference>
<feature type="non-terminal residue" evidence="2">
    <location>
        <position position="1"/>
    </location>
</feature>
<evidence type="ECO:0000313" key="2">
    <source>
        <dbReference type="EMBL" id="JAG11120.1"/>
    </source>
</evidence>
<feature type="compositionally biased region" description="Polar residues" evidence="1">
    <location>
        <begin position="1"/>
        <end position="22"/>
    </location>
</feature>
<feature type="region of interest" description="Disordered" evidence="1">
    <location>
        <begin position="1"/>
        <end position="88"/>
    </location>
</feature>
<protein>
    <submittedName>
        <fullName evidence="2">Uncharacterized protein</fullName>
    </submittedName>
</protein>
<accession>A0A0A9X228</accession>
<dbReference type="AlphaFoldDB" id="A0A0A9X228"/>
<feature type="compositionally biased region" description="Low complexity" evidence="1">
    <location>
        <begin position="67"/>
        <end position="87"/>
    </location>
</feature>
<feature type="compositionally biased region" description="Polar residues" evidence="1">
    <location>
        <begin position="51"/>
        <end position="66"/>
    </location>
</feature>
<proteinExistence type="predicted"/>
<feature type="compositionally biased region" description="Polar residues" evidence="1">
    <location>
        <begin position="139"/>
        <end position="157"/>
    </location>
</feature>
<feature type="compositionally biased region" description="Low complexity" evidence="1">
    <location>
        <begin position="128"/>
        <end position="138"/>
    </location>
</feature>
<organism evidence="2">
    <name type="scientific">Lygus hesperus</name>
    <name type="common">Western plant bug</name>
    <dbReference type="NCBI Taxonomy" id="30085"/>
    <lineage>
        <taxon>Eukaryota</taxon>
        <taxon>Metazoa</taxon>
        <taxon>Ecdysozoa</taxon>
        <taxon>Arthropoda</taxon>
        <taxon>Hexapoda</taxon>
        <taxon>Insecta</taxon>
        <taxon>Pterygota</taxon>
        <taxon>Neoptera</taxon>
        <taxon>Paraneoptera</taxon>
        <taxon>Hemiptera</taxon>
        <taxon>Heteroptera</taxon>
        <taxon>Panheteroptera</taxon>
        <taxon>Cimicomorpha</taxon>
        <taxon>Miridae</taxon>
        <taxon>Mirini</taxon>
        <taxon>Lygus</taxon>
    </lineage>
</organism>
<feature type="region of interest" description="Disordered" evidence="1">
    <location>
        <begin position="112"/>
        <end position="193"/>
    </location>
</feature>
<evidence type="ECO:0000256" key="1">
    <source>
        <dbReference type="SAM" id="MobiDB-lite"/>
    </source>
</evidence>
<sequence length="193" mass="20221">GESTTLGSETTYFMENTTTLHTEQPFPPESYPTSQPGYSPPYGERTKPSYPATSSTLTESPDSTFMSSSEEPTATPSPSPFETSFAPGAIETTVVGSTDTSKYSTGFTIISTRESSSSSEPALLSHATKTSESYTTTTPDGLSTTFKTSTDESTVGTQAAGAIANGTLGETDSTKRPSFTQLPLTTQPTSQPS</sequence>
<gene>
    <name evidence="2" type="ORF">CM83_19176</name>
</gene>
<reference evidence="2" key="2">
    <citation type="submission" date="2014-07" db="EMBL/GenBank/DDBJ databases">
        <authorList>
            <person name="Hull J."/>
        </authorList>
    </citation>
    <scope>NUCLEOTIDE SEQUENCE</scope>
</reference>
<name>A0A0A9X228_LYGHE</name>